<proteinExistence type="predicted"/>
<name>A0A248JUG6_9PROT</name>
<dbReference type="Proteomes" id="UP000197153">
    <property type="component" value="Chromosome 2"/>
</dbReference>
<feature type="binding site" evidence="1">
    <location>
        <position position="846"/>
    </location>
    <ligand>
        <name>Zn(2+)</name>
        <dbReference type="ChEBI" id="CHEBI:29105"/>
    </ligand>
</feature>
<dbReference type="SUPFAM" id="SSF158745">
    <property type="entry name" value="LanC-like"/>
    <property type="match status" value="1"/>
</dbReference>
<evidence type="ECO:0000313" key="4">
    <source>
        <dbReference type="Proteomes" id="UP000197153"/>
    </source>
</evidence>
<feature type="domain" description="Lantibiotic biosynthesis protein dehydration" evidence="2">
    <location>
        <begin position="133"/>
        <end position="503"/>
    </location>
</feature>
<organism evidence="3 4">
    <name type="scientific">Nitrospirillum viridazoti CBAmc</name>
    <dbReference type="NCBI Taxonomy" id="1441467"/>
    <lineage>
        <taxon>Bacteria</taxon>
        <taxon>Pseudomonadati</taxon>
        <taxon>Pseudomonadota</taxon>
        <taxon>Alphaproteobacteria</taxon>
        <taxon>Rhodospirillales</taxon>
        <taxon>Azospirillaceae</taxon>
        <taxon>Nitrospirillum</taxon>
        <taxon>Nitrospirillum viridazoti</taxon>
    </lineage>
</organism>
<dbReference type="InterPro" id="IPR007822">
    <property type="entry name" value="LANC-like"/>
</dbReference>
<evidence type="ECO:0000259" key="2">
    <source>
        <dbReference type="Pfam" id="PF13575"/>
    </source>
</evidence>
<evidence type="ECO:0000256" key="1">
    <source>
        <dbReference type="PIRSR" id="PIRSR607822-1"/>
    </source>
</evidence>
<protein>
    <recommendedName>
        <fullName evidence="2">Lantibiotic biosynthesis protein dehydration domain-containing protein</fullName>
    </recommendedName>
</protein>
<dbReference type="CDD" id="cd04792">
    <property type="entry name" value="LanM-like"/>
    <property type="match status" value="1"/>
</dbReference>
<dbReference type="Pfam" id="PF13575">
    <property type="entry name" value="DUF4135"/>
    <property type="match status" value="1"/>
</dbReference>
<feature type="binding site" evidence="1">
    <location>
        <position position="893"/>
    </location>
    <ligand>
        <name>Zn(2+)</name>
        <dbReference type="ChEBI" id="CHEBI:29105"/>
    </ligand>
</feature>
<dbReference type="InterPro" id="IPR012341">
    <property type="entry name" value="6hp_glycosidase-like_sf"/>
</dbReference>
<dbReference type="Pfam" id="PF05147">
    <property type="entry name" value="LANC_like"/>
    <property type="match status" value="1"/>
</dbReference>
<dbReference type="InterPro" id="IPR017146">
    <property type="entry name" value="Lanti_2_LanM"/>
</dbReference>
<dbReference type="NCBIfam" id="TIGR03897">
    <property type="entry name" value="lanti_2_LanM"/>
    <property type="match status" value="1"/>
</dbReference>
<dbReference type="SMART" id="SM01260">
    <property type="entry name" value="LANC_like"/>
    <property type="match status" value="1"/>
</dbReference>
<accession>A0A248JUG6</accession>
<reference evidence="3 4" key="1">
    <citation type="submission" date="2017-06" db="EMBL/GenBank/DDBJ databases">
        <title>Complete genome sequence of Nitrospirillum amazonense strain CBAmC, an endophytic nitrogen-fixing and plant growth-promoting bacterium, isolated from sugarcane.</title>
        <authorList>
            <person name="Schwab S."/>
            <person name="dos Santos Teixeira K.R."/>
            <person name="Simoes Araujo J.L."/>
            <person name="Soares Vidal M."/>
            <person name="Borges de Freitas H.R."/>
            <person name="Rivello Crivelaro A.L."/>
            <person name="Bueno de Camargo Nunes A."/>
            <person name="dos Santos C.M."/>
            <person name="Palmeira da Silva Rosa D."/>
            <person name="da Silva Padilha D."/>
            <person name="da Silva E."/>
            <person name="Araujo Terra L."/>
            <person name="Soares Mendes V."/>
            <person name="Farinelli L."/>
            <person name="Magalhaes Cruz L."/>
            <person name="Baldani J.I."/>
        </authorList>
    </citation>
    <scope>NUCLEOTIDE SEQUENCE [LARGE SCALE GENOMIC DNA]</scope>
    <source>
        <strain evidence="3 4">CBAmC</strain>
    </source>
</reference>
<dbReference type="PRINTS" id="PR01950">
    <property type="entry name" value="LANCSUPER"/>
</dbReference>
<keyword evidence="1" id="KW-0479">Metal-binding</keyword>
<keyword evidence="4" id="KW-1185">Reference proteome</keyword>
<dbReference type="Gene3D" id="1.50.10.10">
    <property type="match status" value="1"/>
</dbReference>
<dbReference type="GO" id="GO:0005975">
    <property type="term" value="P:carbohydrate metabolic process"/>
    <property type="evidence" value="ECO:0007669"/>
    <property type="project" value="InterPro"/>
</dbReference>
<dbReference type="AlphaFoldDB" id="A0A248JUG6"/>
<gene>
    <name evidence="3" type="ORF">Y958_15435</name>
</gene>
<sequence>MRIHQRLLLHFHQVRPGKSPAVTASPVDTPFLDIPFLDILAPLVDRAAECLDRSLAGGGVLPLPARRGATRALAARLGEIAGPALTAAFQAAEAVPAIARLYDEPPAWVPRDRYRAFAEAAQGPQAAARLADWPVLRHRLDRMCTDWVDAITAFARHFHQDAPALAVRYPAWRGAVPAVADLTPGLSDPHGGGCTVIRVTLADGTRIAYKPRALAAEAAFGHLLDWLNAAGTAPAHRVPWVMDGGDHGWMEWVDPVPLPDAAGAHAYMERCGGLLALMFLLRGSDIHPDNLIPAGLFPVVVDLECLFQPSPADLGVADPLDDPHLFANGILPVYTSFDGGVTLAPLAAAGSGPLAPRPQTVVRHAGTDWLHLGEQPVPSFAPGPSLGSVPLDVRNFSTAVLDGFQATLRTLVAHKTALMAPEGSLARFRNVRCRLLLAATNLYGLVLAPALIGEGAKDEAAFTRQVARAAGRAPLLGDPAAWRRALAAEARALDRLDIPAFTFRPDGREAWSVEAAGTATSPLGPVFAIPPYDQVTAALAALDDVTINRTTTLLRAALRPPARRPPTLLPQNVGVVAEAVPGLDFRTTLRALADRVADLAVAQEPGTLRWVRLWEQMPALIAPAGPGLCYGAGGIAVFLAEAGRALDDERLLDLARQAQQPLRAAIHRGEAPRLARRFGPGYGRGLGGMIAGLAWCARLLADPALAHDALALAVETPLALAIENGPVGDASDVMDGAAGLAWGLAVLDTGPVVAQAMAACGTALLAASQTDRVGGRHWPGRRRAGLAGLSHGAAGIATALAHIHAATGDARCHAAAWEAVAYENALFNPAAGDWQTGRQQGSSTWCHGAPGIALARTLLMDMLGDKDGRLAADLHTALATLRASPLDQVDDLCCGEAGRLEILATLTTRLPGVEDEIDTALNTRLADWAAGRGRLMVADVAGAPDDAALFRGHAGLGHLLVRRLAPDFACDVLLPRQVSRVS</sequence>
<dbReference type="KEGG" id="nao:Y958_15435"/>
<dbReference type="EMBL" id="CP022111">
    <property type="protein sequence ID" value="ASG22345.1"/>
    <property type="molecule type" value="Genomic_DNA"/>
</dbReference>
<evidence type="ECO:0000313" key="3">
    <source>
        <dbReference type="EMBL" id="ASG22345.1"/>
    </source>
</evidence>
<dbReference type="InterPro" id="IPR025410">
    <property type="entry name" value="Lant_dehyd"/>
</dbReference>
<dbReference type="GO" id="GO:0046872">
    <property type="term" value="F:metal ion binding"/>
    <property type="evidence" value="ECO:0007669"/>
    <property type="project" value="UniProtKB-KW"/>
</dbReference>
<dbReference type="GO" id="GO:0031179">
    <property type="term" value="P:peptide modification"/>
    <property type="evidence" value="ECO:0007669"/>
    <property type="project" value="InterPro"/>
</dbReference>
<keyword evidence="1" id="KW-0862">Zinc</keyword>